<dbReference type="EMBL" id="JANIEX010000030">
    <property type="protein sequence ID" value="KAJ3575669.1"/>
    <property type="molecule type" value="Genomic_DNA"/>
</dbReference>
<feature type="compositionally biased region" description="Basic and acidic residues" evidence="1">
    <location>
        <begin position="118"/>
        <end position="130"/>
    </location>
</feature>
<sequence>MFENEYVQNEHKKRPSIQRVLNRNAKRSPRLLNYAAKRDHHHLPKFDTRPSAANNQTVDHQKHPRDIKHPSNSKPDEAEPKKQSQKHFHPRSQASFASFPSSPMAYKRSESTQTHQASKQDGHPKLETIKHFSFLHSPCPDSDSDSSAA</sequence>
<dbReference type="AlphaFoldDB" id="A0AAD5W1B0"/>
<feature type="compositionally biased region" description="Low complexity" evidence="1">
    <location>
        <begin position="94"/>
        <end position="103"/>
    </location>
</feature>
<reference evidence="2" key="1">
    <citation type="submission" date="2022-07" db="EMBL/GenBank/DDBJ databases">
        <title>Genome Sequence of Leucocoprinus birnbaumii.</title>
        <authorList>
            <person name="Buettner E."/>
        </authorList>
    </citation>
    <scope>NUCLEOTIDE SEQUENCE</scope>
    <source>
        <strain evidence="2">VT141</strain>
    </source>
</reference>
<evidence type="ECO:0000256" key="1">
    <source>
        <dbReference type="SAM" id="MobiDB-lite"/>
    </source>
</evidence>
<evidence type="ECO:0000313" key="3">
    <source>
        <dbReference type="Proteomes" id="UP001213000"/>
    </source>
</evidence>
<feature type="region of interest" description="Disordered" evidence="1">
    <location>
        <begin position="1"/>
        <end position="149"/>
    </location>
</feature>
<name>A0AAD5W1B0_9AGAR</name>
<protein>
    <submittedName>
        <fullName evidence="2">Uncharacterized protein</fullName>
    </submittedName>
</protein>
<dbReference type="Proteomes" id="UP001213000">
    <property type="component" value="Unassembled WGS sequence"/>
</dbReference>
<proteinExistence type="predicted"/>
<gene>
    <name evidence="2" type="ORF">NP233_g956</name>
</gene>
<evidence type="ECO:0000313" key="2">
    <source>
        <dbReference type="EMBL" id="KAJ3575669.1"/>
    </source>
</evidence>
<accession>A0AAD5W1B0</accession>
<comment type="caution">
    <text evidence="2">The sequence shown here is derived from an EMBL/GenBank/DDBJ whole genome shotgun (WGS) entry which is preliminary data.</text>
</comment>
<organism evidence="2 3">
    <name type="scientific">Leucocoprinus birnbaumii</name>
    <dbReference type="NCBI Taxonomy" id="56174"/>
    <lineage>
        <taxon>Eukaryota</taxon>
        <taxon>Fungi</taxon>
        <taxon>Dikarya</taxon>
        <taxon>Basidiomycota</taxon>
        <taxon>Agaricomycotina</taxon>
        <taxon>Agaricomycetes</taxon>
        <taxon>Agaricomycetidae</taxon>
        <taxon>Agaricales</taxon>
        <taxon>Agaricineae</taxon>
        <taxon>Agaricaceae</taxon>
        <taxon>Leucocoprinus</taxon>
    </lineage>
</organism>
<keyword evidence="3" id="KW-1185">Reference proteome</keyword>